<dbReference type="PANTHER" id="PTHR30213:SF0">
    <property type="entry name" value="UPF0761 MEMBRANE PROTEIN YIHY"/>
    <property type="match status" value="1"/>
</dbReference>
<feature type="transmembrane region" description="Helical" evidence="7">
    <location>
        <begin position="228"/>
        <end position="251"/>
    </location>
</feature>
<evidence type="ECO:0000256" key="4">
    <source>
        <dbReference type="ARBA" id="ARBA00022989"/>
    </source>
</evidence>
<name>A0ABY8H4H2_9MICC</name>
<dbReference type="InterPro" id="IPR017039">
    <property type="entry name" value="Virul_fac_BrkB"/>
</dbReference>
<keyword evidence="5 7" id="KW-0472">Membrane</keyword>
<evidence type="ECO:0000256" key="7">
    <source>
        <dbReference type="SAM" id="Phobius"/>
    </source>
</evidence>
<evidence type="ECO:0000256" key="6">
    <source>
        <dbReference type="SAM" id="MobiDB-lite"/>
    </source>
</evidence>
<feature type="transmembrane region" description="Helical" evidence="7">
    <location>
        <begin position="263"/>
        <end position="287"/>
    </location>
</feature>
<keyword evidence="2" id="KW-1003">Cell membrane</keyword>
<keyword evidence="9" id="KW-1185">Reference proteome</keyword>
<dbReference type="RefSeq" id="WP_278157206.1">
    <property type="nucleotide sequence ID" value="NZ_CP121252.1"/>
</dbReference>
<gene>
    <name evidence="8" type="ORF">P8192_11650</name>
</gene>
<keyword evidence="4 7" id="KW-1133">Transmembrane helix</keyword>
<feature type="transmembrane region" description="Helical" evidence="7">
    <location>
        <begin position="198"/>
        <end position="216"/>
    </location>
</feature>
<evidence type="ECO:0000313" key="8">
    <source>
        <dbReference type="EMBL" id="WFP16039.1"/>
    </source>
</evidence>
<evidence type="ECO:0000256" key="3">
    <source>
        <dbReference type="ARBA" id="ARBA00022692"/>
    </source>
</evidence>
<evidence type="ECO:0000256" key="2">
    <source>
        <dbReference type="ARBA" id="ARBA00022475"/>
    </source>
</evidence>
<sequence length="418" mass="45555">MSSAPKRRRRRFSRRTYAAPRASVIYVLRRTWMRLIEMQVWDVAGTMTFYAMLSVLPALVSIVSLVSLLGLQSETVEAAAELIHELVPTMEPAAISSAVLALGNTGGGVLGLVVGLLGSLYSASNVLAAFHRAMHRLYDTREGRPLLLFRARVLLETIGVMLVAIAVLLLITVGGEFSERLGTMLGFTTETVATWNTVKWWVILAVLIIGVSTAYYSTPNVKLPRYRLVTAGGAFTVLVLFFALRTVGWLLDSVGSFSQILTTLNGVIVIILMTWIATMVLIAGAAWDAEVLRARQLAAGLPAWDTLQLRTVHTRVLKKLDRQAADEYRVGRIIARAANTGEPVTTVKTSRLTESGSLFALNAGNHRLTTGTPYVRETFLSRHAELAAAAEAAEADSDTGESDAEEMAQDLPERKDRA</sequence>
<feature type="transmembrane region" description="Helical" evidence="7">
    <location>
        <begin position="49"/>
        <end position="71"/>
    </location>
</feature>
<dbReference type="EMBL" id="CP121252">
    <property type="protein sequence ID" value="WFP16039.1"/>
    <property type="molecule type" value="Genomic_DNA"/>
</dbReference>
<evidence type="ECO:0000256" key="5">
    <source>
        <dbReference type="ARBA" id="ARBA00023136"/>
    </source>
</evidence>
<feature type="transmembrane region" description="Helical" evidence="7">
    <location>
        <begin position="109"/>
        <end position="130"/>
    </location>
</feature>
<protein>
    <submittedName>
        <fullName evidence="8">YihY/virulence factor BrkB family protein</fullName>
    </submittedName>
</protein>
<comment type="subcellular location">
    <subcellularLocation>
        <location evidence="1">Cell membrane</location>
        <topology evidence="1">Multi-pass membrane protein</topology>
    </subcellularLocation>
</comment>
<feature type="compositionally biased region" description="Acidic residues" evidence="6">
    <location>
        <begin position="393"/>
        <end position="408"/>
    </location>
</feature>
<feature type="region of interest" description="Disordered" evidence="6">
    <location>
        <begin position="390"/>
        <end position="418"/>
    </location>
</feature>
<accession>A0ABY8H4H2</accession>
<reference evidence="8 9" key="1">
    <citation type="submission" date="2023-04" db="EMBL/GenBank/DDBJ databases">
        <title>Funneling lignin-derived compounds into biodiesel using alkali-halophilic Citricoccus sp. P2.</title>
        <authorList>
            <person name="Luo C.-B."/>
        </authorList>
    </citation>
    <scope>NUCLEOTIDE SEQUENCE [LARGE SCALE GENOMIC DNA]</scope>
    <source>
        <strain evidence="8 9">P2</strain>
    </source>
</reference>
<keyword evidence="3 7" id="KW-0812">Transmembrane</keyword>
<feature type="transmembrane region" description="Helical" evidence="7">
    <location>
        <begin position="151"/>
        <end position="178"/>
    </location>
</feature>
<dbReference type="Pfam" id="PF03631">
    <property type="entry name" value="Virul_fac_BrkB"/>
    <property type="match status" value="1"/>
</dbReference>
<organism evidence="8 9">
    <name type="scientific">Citricoccus muralis</name>
    <dbReference type="NCBI Taxonomy" id="169134"/>
    <lineage>
        <taxon>Bacteria</taxon>
        <taxon>Bacillati</taxon>
        <taxon>Actinomycetota</taxon>
        <taxon>Actinomycetes</taxon>
        <taxon>Micrococcales</taxon>
        <taxon>Micrococcaceae</taxon>
        <taxon>Citricoccus</taxon>
    </lineage>
</organism>
<proteinExistence type="predicted"/>
<dbReference type="PANTHER" id="PTHR30213">
    <property type="entry name" value="INNER MEMBRANE PROTEIN YHJD"/>
    <property type="match status" value="1"/>
</dbReference>
<evidence type="ECO:0000256" key="1">
    <source>
        <dbReference type="ARBA" id="ARBA00004651"/>
    </source>
</evidence>
<dbReference type="Proteomes" id="UP001219037">
    <property type="component" value="Chromosome"/>
</dbReference>
<evidence type="ECO:0000313" key="9">
    <source>
        <dbReference type="Proteomes" id="UP001219037"/>
    </source>
</evidence>